<gene>
    <name evidence="2" type="ORF">B0A50_02010</name>
</gene>
<reference evidence="2 3" key="1">
    <citation type="submission" date="2017-03" db="EMBL/GenBank/DDBJ databases">
        <title>Genomes of endolithic fungi from Antarctica.</title>
        <authorList>
            <person name="Coleine C."/>
            <person name="Masonjones S."/>
            <person name="Stajich J.E."/>
        </authorList>
    </citation>
    <scope>NUCLEOTIDE SEQUENCE [LARGE SCALE GENOMIC DNA]</scope>
    <source>
        <strain evidence="2 3">CCFEE 6315</strain>
    </source>
</reference>
<comment type="caution">
    <text evidence="2">The sequence shown here is derived from an EMBL/GenBank/DDBJ whole genome shotgun (WGS) entry which is preliminary data.</text>
</comment>
<dbReference type="OrthoDB" id="10267969at2759"/>
<organism evidence="2 3">
    <name type="scientific">Salinomyces thailandicus</name>
    <dbReference type="NCBI Taxonomy" id="706561"/>
    <lineage>
        <taxon>Eukaryota</taxon>
        <taxon>Fungi</taxon>
        <taxon>Dikarya</taxon>
        <taxon>Ascomycota</taxon>
        <taxon>Pezizomycotina</taxon>
        <taxon>Dothideomycetes</taxon>
        <taxon>Dothideomycetidae</taxon>
        <taxon>Mycosphaerellales</taxon>
        <taxon>Teratosphaeriaceae</taxon>
        <taxon>Salinomyces</taxon>
    </lineage>
</organism>
<keyword evidence="1" id="KW-0812">Transmembrane</keyword>
<accession>A0A4U0U8Q0</accession>
<evidence type="ECO:0000256" key="1">
    <source>
        <dbReference type="SAM" id="Phobius"/>
    </source>
</evidence>
<evidence type="ECO:0000313" key="3">
    <source>
        <dbReference type="Proteomes" id="UP000308549"/>
    </source>
</evidence>
<keyword evidence="3" id="KW-1185">Reference proteome</keyword>
<feature type="transmembrane region" description="Helical" evidence="1">
    <location>
        <begin position="119"/>
        <end position="144"/>
    </location>
</feature>
<evidence type="ECO:0000313" key="2">
    <source>
        <dbReference type="EMBL" id="TKA31042.1"/>
    </source>
</evidence>
<keyword evidence="1" id="KW-0472">Membrane</keyword>
<keyword evidence="1" id="KW-1133">Transmembrane helix</keyword>
<dbReference type="AlphaFoldDB" id="A0A4U0U8Q0"/>
<feature type="transmembrane region" description="Helical" evidence="1">
    <location>
        <begin position="164"/>
        <end position="185"/>
    </location>
</feature>
<dbReference type="Proteomes" id="UP000308549">
    <property type="component" value="Unassembled WGS sequence"/>
</dbReference>
<dbReference type="EMBL" id="NAJL01000009">
    <property type="protein sequence ID" value="TKA31042.1"/>
    <property type="molecule type" value="Genomic_DNA"/>
</dbReference>
<sequence length="264" mass="30583">MVIEHHYWNRATDNFYEGLQNQLPPDDDRESSAGKSHRFYYKELPRMLAIIFPLMLLEYQWQCWLERLLPTRPVGSAAFTAQEKEKITDDDDMMEEEVMKRLIAKGKVRPSSIKWVNVLLKWIVDNTLGCLLFGQMFYVILSAGKLQRPGKIWAGFGWNAIDVIVFHIFSISPLVSLIGFAIIPVQHRLPFDAGIKLCWHAFLAAFLAVFMPWLLTTEFMQFWMENWTEGVWLAYNQTMAEKNLTTAGNITLPQIESASMGELR</sequence>
<feature type="transmembrane region" description="Helical" evidence="1">
    <location>
        <begin position="197"/>
        <end position="215"/>
    </location>
</feature>
<protein>
    <submittedName>
        <fullName evidence="2">Uncharacterized protein</fullName>
    </submittedName>
</protein>
<name>A0A4U0U8Q0_9PEZI</name>
<proteinExistence type="predicted"/>